<keyword evidence="2" id="KW-1185">Reference proteome</keyword>
<comment type="caution">
    <text evidence="1">The sequence shown here is derived from an EMBL/GenBank/DDBJ whole genome shotgun (WGS) entry which is preliminary data.</text>
</comment>
<reference evidence="1 2" key="1">
    <citation type="journal article" date="2021" name="Nat. Plants">
        <title>The Taxus genome provides insights into paclitaxel biosynthesis.</title>
        <authorList>
            <person name="Xiong X."/>
            <person name="Gou J."/>
            <person name="Liao Q."/>
            <person name="Li Y."/>
            <person name="Zhou Q."/>
            <person name="Bi G."/>
            <person name="Li C."/>
            <person name="Du R."/>
            <person name="Wang X."/>
            <person name="Sun T."/>
            <person name="Guo L."/>
            <person name="Liang H."/>
            <person name="Lu P."/>
            <person name="Wu Y."/>
            <person name="Zhang Z."/>
            <person name="Ro D.K."/>
            <person name="Shang Y."/>
            <person name="Huang S."/>
            <person name="Yan J."/>
        </authorList>
    </citation>
    <scope>NUCLEOTIDE SEQUENCE [LARGE SCALE GENOMIC DNA]</scope>
    <source>
        <strain evidence="1">Ta-2019</strain>
    </source>
</reference>
<dbReference type="Proteomes" id="UP000824469">
    <property type="component" value="Unassembled WGS sequence"/>
</dbReference>
<dbReference type="EMBL" id="JAHRHJ020001516">
    <property type="protein sequence ID" value="KAH9293183.1"/>
    <property type="molecule type" value="Genomic_DNA"/>
</dbReference>
<feature type="non-terminal residue" evidence="1">
    <location>
        <position position="64"/>
    </location>
</feature>
<evidence type="ECO:0000313" key="1">
    <source>
        <dbReference type="EMBL" id="KAH9293183.1"/>
    </source>
</evidence>
<organism evidence="1 2">
    <name type="scientific">Taxus chinensis</name>
    <name type="common">Chinese yew</name>
    <name type="synonym">Taxus wallichiana var. chinensis</name>
    <dbReference type="NCBI Taxonomy" id="29808"/>
    <lineage>
        <taxon>Eukaryota</taxon>
        <taxon>Viridiplantae</taxon>
        <taxon>Streptophyta</taxon>
        <taxon>Embryophyta</taxon>
        <taxon>Tracheophyta</taxon>
        <taxon>Spermatophyta</taxon>
        <taxon>Pinopsida</taxon>
        <taxon>Pinidae</taxon>
        <taxon>Conifers II</taxon>
        <taxon>Cupressales</taxon>
        <taxon>Taxaceae</taxon>
        <taxon>Taxus</taxon>
    </lineage>
</organism>
<sequence>MENIHAHFARRKCSSEVWITGKKRSRAQKSPCGDWGRLLGKQRSLSCDGKIQPPAGWELMPAWQ</sequence>
<proteinExistence type="predicted"/>
<name>A0AA38F8C0_TAXCH</name>
<accession>A0AA38F8C0</accession>
<evidence type="ECO:0000313" key="2">
    <source>
        <dbReference type="Proteomes" id="UP000824469"/>
    </source>
</evidence>
<gene>
    <name evidence="1" type="ORF">KI387_041613</name>
</gene>
<protein>
    <submittedName>
        <fullName evidence="1">Uncharacterized protein</fullName>
    </submittedName>
</protein>
<dbReference type="AlphaFoldDB" id="A0AA38F8C0"/>